<dbReference type="InterPro" id="IPR036116">
    <property type="entry name" value="FN3_sf"/>
</dbReference>
<evidence type="ECO:0000259" key="3">
    <source>
        <dbReference type="PROSITE" id="PS50853"/>
    </source>
</evidence>
<gene>
    <name evidence="4" type="ORF">ACFY05_41955</name>
</gene>
<dbReference type="RefSeq" id="WP_387348150.1">
    <property type="nucleotide sequence ID" value="NZ_JBIAXI010000049.1"/>
</dbReference>
<protein>
    <recommendedName>
        <fullName evidence="3">Fibronectin type-III domain-containing protein</fullName>
    </recommendedName>
</protein>
<dbReference type="InterPro" id="IPR013783">
    <property type="entry name" value="Ig-like_fold"/>
</dbReference>
<keyword evidence="2" id="KW-0119">Carbohydrate metabolism</keyword>
<evidence type="ECO:0000256" key="1">
    <source>
        <dbReference type="ARBA" id="ARBA00023295"/>
    </source>
</evidence>
<dbReference type="CDD" id="cd00063">
    <property type="entry name" value="FN3"/>
    <property type="match status" value="1"/>
</dbReference>
<keyword evidence="1" id="KW-0326">Glycosidase</keyword>
<organism evidence="4 5">
    <name type="scientific">Microtetraspora fusca</name>
    <dbReference type="NCBI Taxonomy" id="1997"/>
    <lineage>
        <taxon>Bacteria</taxon>
        <taxon>Bacillati</taxon>
        <taxon>Actinomycetota</taxon>
        <taxon>Actinomycetes</taxon>
        <taxon>Streptosporangiales</taxon>
        <taxon>Streptosporangiaceae</taxon>
        <taxon>Microtetraspora</taxon>
    </lineage>
</organism>
<keyword evidence="2" id="KW-0624">Polysaccharide degradation</keyword>
<feature type="domain" description="Fibronectin type-III" evidence="3">
    <location>
        <begin position="224"/>
        <end position="295"/>
    </location>
</feature>
<dbReference type="SUPFAM" id="SSF49265">
    <property type="entry name" value="Fibronectin type III"/>
    <property type="match status" value="1"/>
</dbReference>
<proteinExistence type="predicted"/>
<sequence>MLLENSFEGGTHGVAITPANSGGTSGDAFTQVNPAITYSNVRAAHGTLSAEFPADTSAELSWQGKLSGSGDRYARAYMWLDQPTGDGYHGLFLTLATTNRTIHWAARIWIFPSYASLELYHYNSSTGISSYLDTAYPSVAAITKKWIRLELRANNAAAGSGEARLFADPESTTPAVTASGTITQTALAWDDAFVSNTSPGMRSWVDDFKASDVGWPGPAAGLVPPTGLTATPASASQINLAWDSVPLATAYDVQRQRWDGTAWTGEQTTRVQAITYADTGLAAATRYRYRVRSVT</sequence>
<accession>A0ABW6VJY4</accession>
<reference evidence="4 5" key="1">
    <citation type="submission" date="2024-10" db="EMBL/GenBank/DDBJ databases">
        <title>The Natural Products Discovery Center: Release of the First 8490 Sequenced Strains for Exploring Actinobacteria Biosynthetic Diversity.</title>
        <authorList>
            <person name="Kalkreuter E."/>
            <person name="Kautsar S.A."/>
            <person name="Yang D."/>
            <person name="Bader C.D."/>
            <person name="Teijaro C.N."/>
            <person name="Fluegel L."/>
            <person name="Davis C.M."/>
            <person name="Simpson J.R."/>
            <person name="Lauterbach L."/>
            <person name="Steele A.D."/>
            <person name="Gui C."/>
            <person name="Meng S."/>
            <person name="Li G."/>
            <person name="Viehrig K."/>
            <person name="Ye F."/>
            <person name="Su P."/>
            <person name="Kiefer A.F."/>
            <person name="Nichols A."/>
            <person name="Cepeda A.J."/>
            <person name="Yan W."/>
            <person name="Fan B."/>
            <person name="Jiang Y."/>
            <person name="Adhikari A."/>
            <person name="Zheng C.-J."/>
            <person name="Schuster L."/>
            <person name="Cowan T.M."/>
            <person name="Smanski M.J."/>
            <person name="Chevrette M.G."/>
            <person name="De Carvalho L.P.S."/>
            <person name="Shen B."/>
        </authorList>
    </citation>
    <scope>NUCLEOTIDE SEQUENCE [LARGE SCALE GENOMIC DNA]</scope>
    <source>
        <strain evidence="4 5">NPDC001281</strain>
    </source>
</reference>
<evidence type="ECO:0000313" key="4">
    <source>
        <dbReference type="EMBL" id="MFF4779400.1"/>
    </source>
</evidence>
<evidence type="ECO:0000256" key="2">
    <source>
        <dbReference type="ARBA" id="ARBA00023326"/>
    </source>
</evidence>
<comment type="caution">
    <text evidence="4">The sequence shown here is derived from an EMBL/GenBank/DDBJ whole genome shotgun (WGS) entry which is preliminary data.</text>
</comment>
<dbReference type="Gene3D" id="2.60.40.10">
    <property type="entry name" value="Immunoglobulins"/>
    <property type="match status" value="1"/>
</dbReference>
<keyword evidence="1" id="KW-0378">Hydrolase</keyword>
<dbReference type="Proteomes" id="UP001602119">
    <property type="component" value="Unassembled WGS sequence"/>
</dbReference>
<dbReference type="EMBL" id="JBIAXI010000049">
    <property type="protein sequence ID" value="MFF4779400.1"/>
    <property type="molecule type" value="Genomic_DNA"/>
</dbReference>
<name>A0ABW6VJY4_MICFU</name>
<dbReference type="PROSITE" id="PS50853">
    <property type="entry name" value="FN3"/>
    <property type="match status" value="1"/>
</dbReference>
<dbReference type="Gene3D" id="2.60.120.200">
    <property type="match status" value="1"/>
</dbReference>
<dbReference type="InterPro" id="IPR003961">
    <property type="entry name" value="FN3_dom"/>
</dbReference>
<keyword evidence="5" id="KW-1185">Reference proteome</keyword>
<evidence type="ECO:0000313" key="5">
    <source>
        <dbReference type="Proteomes" id="UP001602119"/>
    </source>
</evidence>